<sequence>MGIPKFRFIESSTCCSSHQIEKRGSVCGSTTRCNLVVPKNYGNKTIRYFAA</sequence>
<dbReference type="EMBL" id="GL379790">
    <property type="protein sequence ID" value="EGT49381.1"/>
    <property type="molecule type" value="Genomic_DNA"/>
</dbReference>
<reference evidence="2" key="1">
    <citation type="submission" date="2011-07" db="EMBL/GenBank/DDBJ databases">
        <authorList>
            <consortium name="Caenorhabditis brenneri Sequencing and Analysis Consortium"/>
            <person name="Wilson R.K."/>
        </authorList>
    </citation>
    <scope>NUCLEOTIDE SEQUENCE [LARGE SCALE GENOMIC DNA]</scope>
    <source>
        <strain evidence="2">PB2801</strain>
    </source>
</reference>
<proteinExistence type="predicted"/>
<name>G0MCN4_CAEBE</name>
<dbReference type="InParanoid" id="G0MCN4"/>
<protein>
    <submittedName>
        <fullName evidence="1">Uncharacterized protein</fullName>
    </submittedName>
</protein>
<organism evidence="2">
    <name type="scientific">Caenorhabditis brenneri</name>
    <name type="common">Nematode worm</name>
    <dbReference type="NCBI Taxonomy" id="135651"/>
    <lineage>
        <taxon>Eukaryota</taxon>
        <taxon>Metazoa</taxon>
        <taxon>Ecdysozoa</taxon>
        <taxon>Nematoda</taxon>
        <taxon>Chromadorea</taxon>
        <taxon>Rhabditida</taxon>
        <taxon>Rhabditina</taxon>
        <taxon>Rhabditomorpha</taxon>
        <taxon>Rhabditoidea</taxon>
        <taxon>Rhabditidae</taxon>
        <taxon>Peloderinae</taxon>
        <taxon>Caenorhabditis</taxon>
    </lineage>
</organism>
<evidence type="ECO:0000313" key="2">
    <source>
        <dbReference type="Proteomes" id="UP000008068"/>
    </source>
</evidence>
<keyword evidence="2" id="KW-1185">Reference proteome</keyword>
<gene>
    <name evidence="1" type="ORF">CAEBREN_11813</name>
</gene>
<evidence type="ECO:0000313" key="1">
    <source>
        <dbReference type="EMBL" id="EGT49381.1"/>
    </source>
</evidence>
<dbReference type="Proteomes" id="UP000008068">
    <property type="component" value="Unassembled WGS sequence"/>
</dbReference>
<dbReference type="HOGENOM" id="CLU_3108382_0_0_1"/>
<dbReference type="AlphaFoldDB" id="G0MCN4"/>
<accession>G0MCN4</accession>